<sequence>MMLTLFQQQLARCFPQHTDFLIGLSGGVDSVALLHLFVQARSQRNLTLRAVHIHHGLSPNADAWAAFCRQLCTQWSVPCEVRKVQVGGTQGLEGNARHARYQAVADLISAAEIFATAHHLDDQAETFFLALKRGSGVKGLSAMQAVSYRQNFTLFRPLLNASKADLLAYAVQHNLDWVDDESNTDTDFDRNFLRQNVLPLLNARWAHFNQMVARSSQHCQEQQQLLEELLRPEFEQCFEQADGSLDIHRFPTFSTLKQRQLIRLWLARCGEPMPTFEQLNAVLSQMIAAPADRQPQVQLGKKQIRRYQQRLYIVKPLPAIAPTAYPLPPMIEGLRLADHCIDIRRQGIELICQFSHQTHRLLLPQALGNETLTLCFGVTGKVAVYGKTQREQMKKIYQQYHIPPWQRPHTPVICWQGQFVGLITISHQG</sequence>
<dbReference type="SUPFAM" id="SSF82829">
    <property type="entry name" value="MesJ substrate recognition domain-like"/>
    <property type="match status" value="1"/>
</dbReference>
<protein>
    <recommendedName>
        <fullName evidence="8">tRNA(Ile)-lysidine synthase</fullName>
        <ecNumber evidence="8">6.3.4.19</ecNumber>
    </recommendedName>
    <alternativeName>
        <fullName evidence="8">tRNA(Ile)-2-lysyl-cytidine synthase</fullName>
    </alternativeName>
    <alternativeName>
        <fullName evidence="8">tRNA(Ile)-lysidine synthetase</fullName>
    </alternativeName>
</protein>
<proteinExistence type="inferred from homology"/>
<evidence type="ECO:0000256" key="6">
    <source>
        <dbReference type="ARBA" id="ARBA00022840"/>
    </source>
</evidence>
<keyword evidence="6 8" id="KW-0067">ATP-binding</keyword>
<dbReference type="PANTHER" id="PTHR43033">
    <property type="entry name" value="TRNA(ILE)-LYSIDINE SYNTHASE-RELATED"/>
    <property type="match status" value="1"/>
</dbReference>
<dbReference type="Pfam" id="PF09179">
    <property type="entry name" value="TilS"/>
    <property type="match status" value="1"/>
</dbReference>
<dbReference type="HAMAP" id="MF_01161">
    <property type="entry name" value="tRNA_Ile_lys_synt"/>
    <property type="match status" value="1"/>
</dbReference>
<dbReference type="SUPFAM" id="SSF56037">
    <property type="entry name" value="PheT/TilS domain"/>
    <property type="match status" value="1"/>
</dbReference>
<keyword evidence="11" id="KW-1185">Reference proteome</keyword>
<dbReference type="NCBIfam" id="TIGR02433">
    <property type="entry name" value="lysidine_TilS_C"/>
    <property type="match status" value="1"/>
</dbReference>
<dbReference type="Gene3D" id="3.40.50.620">
    <property type="entry name" value="HUPs"/>
    <property type="match status" value="1"/>
</dbReference>
<keyword evidence="2 8" id="KW-0963">Cytoplasm</keyword>
<dbReference type="GO" id="GO:0032267">
    <property type="term" value="F:tRNA(Ile)-lysidine synthase activity"/>
    <property type="evidence" value="ECO:0007669"/>
    <property type="project" value="UniProtKB-EC"/>
</dbReference>
<evidence type="ECO:0000313" key="11">
    <source>
        <dbReference type="Proteomes" id="UP000036270"/>
    </source>
</evidence>
<dbReference type="PANTHER" id="PTHR43033:SF1">
    <property type="entry name" value="TRNA(ILE)-LYSIDINE SYNTHASE-RELATED"/>
    <property type="match status" value="1"/>
</dbReference>
<keyword evidence="4 8" id="KW-0819">tRNA processing</keyword>
<evidence type="ECO:0000256" key="1">
    <source>
        <dbReference type="ARBA" id="ARBA00004496"/>
    </source>
</evidence>
<keyword evidence="5 8" id="KW-0547">Nucleotide-binding</keyword>
<dbReference type="Pfam" id="PF11734">
    <property type="entry name" value="TilS_C"/>
    <property type="match status" value="1"/>
</dbReference>
<dbReference type="Gene3D" id="1.20.59.20">
    <property type="match status" value="1"/>
</dbReference>
<evidence type="ECO:0000313" key="10">
    <source>
        <dbReference type="EMBL" id="KMK51103.1"/>
    </source>
</evidence>
<dbReference type="InterPro" id="IPR012795">
    <property type="entry name" value="tRNA_Ile_lys_synt_N"/>
</dbReference>
<dbReference type="Proteomes" id="UP000036270">
    <property type="component" value="Unassembled WGS sequence"/>
</dbReference>
<dbReference type="SMART" id="SM00977">
    <property type="entry name" value="TilS_C"/>
    <property type="match status" value="1"/>
</dbReference>
<dbReference type="EMBL" id="JWIZ01000049">
    <property type="protein sequence ID" value="KMK51103.1"/>
    <property type="molecule type" value="Genomic_DNA"/>
</dbReference>
<dbReference type="AlphaFoldDB" id="A0A0J5P3Q9"/>
<comment type="similarity">
    <text evidence="8">Belongs to the tRNA(Ile)-lysidine synthase family.</text>
</comment>
<comment type="caution">
    <text evidence="10">The sequence shown here is derived from an EMBL/GenBank/DDBJ whole genome shotgun (WGS) entry which is preliminary data.</text>
</comment>
<comment type="function">
    <text evidence="8">Ligates lysine onto the cytidine present at position 34 of the AUA codon-specific tRNA(Ile) that contains the anticodon CAU, in an ATP-dependent manner. Cytidine is converted to lysidine, thus changing the amino acid specificity of the tRNA from methionine to isoleucine.</text>
</comment>
<dbReference type="GO" id="GO:0005737">
    <property type="term" value="C:cytoplasm"/>
    <property type="evidence" value="ECO:0007669"/>
    <property type="project" value="UniProtKB-SubCell"/>
</dbReference>
<dbReference type="EC" id="6.3.4.19" evidence="8"/>
<dbReference type="PATRIC" id="fig|67855.3.peg.1659"/>
<evidence type="ECO:0000256" key="3">
    <source>
        <dbReference type="ARBA" id="ARBA00022598"/>
    </source>
</evidence>
<dbReference type="GO" id="GO:0005524">
    <property type="term" value="F:ATP binding"/>
    <property type="evidence" value="ECO:0007669"/>
    <property type="project" value="UniProtKB-UniRule"/>
</dbReference>
<comment type="catalytic activity">
    <reaction evidence="7 8">
        <text>cytidine(34) in tRNA(Ile2) + L-lysine + ATP = lysidine(34) in tRNA(Ile2) + AMP + diphosphate + H(+)</text>
        <dbReference type="Rhea" id="RHEA:43744"/>
        <dbReference type="Rhea" id="RHEA-COMP:10625"/>
        <dbReference type="Rhea" id="RHEA-COMP:10670"/>
        <dbReference type="ChEBI" id="CHEBI:15378"/>
        <dbReference type="ChEBI" id="CHEBI:30616"/>
        <dbReference type="ChEBI" id="CHEBI:32551"/>
        <dbReference type="ChEBI" id="CHEBI:33019"/>
        <dbReference type="ChEBI" id="CHEBI:82748"/>
        <dbReference type="ChEBI" id="CHEBI:83665"/>
        <dbReference type="ChEBI" id="CHEBI:456215"/>
        <dbReference type="EC" id="6.3.4.19"/>
    </reaction>
</comment>
<dbReference type="InterPro" id="IPR012796">
    <property type="entry name" value="Lysidine-tRNA-synth_C"/>
</dbReference>
<feature type="binding site" evidence="8">
    <location>
        <begin position="25"/>
        <end position="30"/>
    </location>
    <ligand>
        <name>ATP</name>
        <dbReference type="ChEBI" id="CHEBI:30616"/>
    </ligand>
</feature>
<dbReference type="STRING" id="67855.RO21_08075"/>
<organism evidence="10 11">
    <name type="scientific">Muribacter muris</name>
    <dbReference type="NCBI Taxonomy" id="67855"/>
    <lineage>
        <taxon>Bacteria</taxon>
        <taxon>Pseudomonadati</taxon>
        <taxon>Pseudomonadota</taxon>
        <taxon>Gammaproteobacteria</taxon>
        <taxon>Pasteurellales</taxon>
        <taxon>Pasteurellaceae</taxon>
        <taxon>Muribacter</taxon>
    </lineage>
</organism>
<dbReference type="InterPro" id="IPR012094">
    <property type="entry name" value="tRNA_Ile_lys_synt"/>
</dbReference>
<feature type="domain" description="Lysidine-tRNA(Ile) synthetase C-terminal" evidence="9">
    <location>
        <begin position="372"/>
        <end position="425"/>
    </location>
</feature>
<comment type="subcellular location">
    <subcellularLocation>
        <location evidence="1 8">Cytoplasm</location>
    </subcellularLocation>
</comment>
<evidence type="ECO:0000256" key="2">
    <source>
        <dbReference type="ARBA" id="ARBA00022490"/>
    </source>
</evidence>
<comment type="domain">
    <text evidence="8">The N-terminal region contains the highly conserved SGGXDS motif, predicted to be a P-loop motif involved in ATP binding.</text>
</comment>
<dbReference type="InterPro" id="IPR011063">
    <property type="entry name" value="TilS/TtcA_N"/>
</dbReference>
<accession>A0A0J5P3Q9</accession>
<dbReference type="InterPro" id="IPR014729">
    <property type="entry name" value="Rossmann-like_a/b/a_fold"/>
</dbReference>
<dbReference type="GO" id="GO:0006400">
    <property type="term" value="P:tRNA modification"/>
    <property type="evidence" value="ECO:0007669"/>
    <property type="project" value="UniProtKB-UniRule"/>
</dbReference>
<dbReference type="SUPFAM" id="SSF52402">
    <property type="entry name" value="Adenine nucleotide alpha hydrolases-like"/>
    <property type="match status" value="1"/>
</dbReference>
<evidence type="ECO:0000256" key="4">
    <source>
        <dbReference type="ARBA" id="ARBA00022694"/>
    </source>
</evidence>
<evidence type="ECO:0000256" key="8">
    <source>
        <dbReference type="HAMAP-Rule" id="MF_01161"/>
    </source>
</evidence>
<dbReference type="InterPro" id="IPR015262">
    <property type="entry name" value="tRNA_Ile_lys_synt_subst-bd"/>
</dbReference>
<reference evidence="10 11" key="1">
    <citation type="submission" date="2014-12" db="EMBL/GenBank/DDBJ databases">
        <title>Reclassification of Actinobacillus muris as Muribacter muris.</title>
        <authorList>
            <person name="Christensen H."/>
            <person name="Nicklas W."/>
            <person name="Bisgaard M."/>
        </authorList>
    </citation>
    <scope>NUCLEOTIDE SEQUENCE [LARGE SCALE GENOMIC DNA]</scope>
    <source>
        <strain evidence="10 11">Ackerman80-443D</strain>
    </source>
</reference>
<evidence type="ECO:0000256" key="5">
    <source>
        <dbReference type="ARBA" id="ARBA00022741"/>
    </source>
</evidence>
<name>A0A0J5P3Q9_9PAST</name>
<dbReference type="NCBIfam" id="TIGR02432">
    <property type="entry name" value="lysidine_TilS_N"/>
    <property type="match status" value="1"/>
</dbReference>
<dbReference type="CDD" id="cd01992">
    <property type="entry name" value="TilS_N"/>
    <property type="match status" value="1"/>
</dbReference>
<gene>
    <name evidence="8" type="primary">tilS</name>
    <name evidence="10" type="ORF">RO21_08075</name>
</gene>
<keyword evidence="3 8" id="KW-0436">Ligase</keyword>
<dbReference type="Pfam" id="PF01171">
    <property type="entry name" value="ATP_bind_3"/>
    <property type="match status" value="1"/>
</dbReference>
<evidence type="ECO:0000259" key="9">
    <source>
        <dbReference type="SMART" id="SM00977"/>
    </source>
</evidence>
<evidence type="ECO:0000256" key="7">
    <source>
        <dbReference type="ARBA" id="ARBA00048539"/>
    </source>
</evidence>
<dbReference type="RefSeq" id="WP_047977290.1">
    <property type="nucleotide sequence ID" value="NZ_JWIZ01000049.1"/>
</dbReference>